<evidence type="ECO:0000313" key="7">
    <source>
        <dbReference type="Proteomes" id="UP000199026"/>
    </source>
</evidence>
<accession>A0A1H3MZV5</accession>
<dbReference type="InterPro" id="IPR008217">
    <property type="entry name" value="Ccc1_fam"/>
</dbReference>
<dbReference type="Pfam" id="PF01988">
    <property type="entry name" value="VIT1"/>
    <property type="match status" value="1"/>
</dbReference>
<dbReference type="EMBL" id="FNPR01000004">
    <property type="protein sequence ID" value="SDY82136.1"/>
    <property type="molecule type" value="Genomic_DNA"/>
</dbReference>
<feature type="transmembrane region" description="Helical" evidence="5">
    <location>
        <begin position="179"/>
        <end position="201"/>
    </location>
</feature>
<dbReference type="OrthoDB" id="9789677at2"/>
<gene>
    <name evidence="6" type="ORF">SAMN05444486_10492</name>
</gene>
<dbReference type="CDD" id="cd02432">
    <property type="entry name" value="Nodulin-21_like_1"/>
    <property type="match status" value="1"/>
</dbReference>
<dbReference type="GO" id="GO:0005384">
    <property type="term" value="F:manganese ion transmembrane transporter activity"/>
    <property type="evidence" value="ECO:0007669"/>
    <property type="project" value="InterPro"/>
</dbReference>
<sequence>MAKGPPAHPEMRHYVNRSGWLRAAVLGANDGIVSTSALIVGVAAAEPEVKTVFLAGFAGLVAGAMSMSAGEYVSVSSQSDIEKADIAREIKSLEQNPETEINELVQIYEERGLSEGTARTVALELTEHDALGAHVRDELGLSEVLSARPFEAALASGMTFSVAAAVPLVAAVLAPAGSIITVVLAVTVLALIVLGALGAYAGGAPKGPAMLRVVVWGIFAMAVSALLGRLFGVVV</sequence>
<comment type="subcellular location">
    <subcellularLocation>
        <location evidence="1">Endomembrane system</location>
        <topology evidence="1">Multi-pass membrane protein</topology>
    </subcellularLocation>
</comment>
<evidence type="ECO:0000256" key="2">
    <source>
        <dbReference type="ARBA" id="ARBA00022692"/>
    </source>
</evidence>
<feature type="transmembrane region" description="Helical" evidence="5">
    <location>
        <begin position="152"/>
        <end position="173"/>
    </location>
</feature>
<feature type="transmembrane region" description="Helical" evidence="5">
    <location>
        <begin position="51"/>
        <end position="73"/>
    </location>
</feature>
<keyword evidence="2 5" id="KW-0812">Transmembrane</keyword>
<dbReference type="AlphaFoldDB" id="A0A1H3MZV5"/>
<evidence type="ECO:0000313" key="6">
    <source>
        <dbReference type="EMBL" id="SDY82136.1"/>
    </source>
</evidence>
<evidence type="ECO:0000256" key="5">
    <source>
        <dbReference type="SAM" id="Phobius"/>
    </source>
</evidence>
<dbReference type="Proteomes" id="UP000199026">
    <property type="component" value="Unassembled WGS sequence"/>
</dbReference>
<dbReference type="GO" id="GO:0012505">
    <property type="term" value="C:endomembrane system"/>
    <property type="evidence" value="ECO:0007669"/>
    <property type="project" value="UniProtKB-SubCell"/>
</dbReference>
<keyword evidence="7" id="KW-1185">Reference proteome</keyword>
<dbReference type="GO" id="GO:0030026">
    <property type="term" value="P:intracellular manganese ion homeostasis"/>
    <property type="evidence" value="ECO:0007669"/>
    <property type="project" value="InterPro"/>
</dbReference>
<reference evidence="6 7" key="1">
    <citation type="submission" date="2016-10" db="EMBL/GenBank/DDBJ databases">
        <authorList>
            <person name="de Groot N.N."/>
        </authorList>
    </citation>
    <scope>NUCLEOTIDE SEQUENCE [LARGE SCALE GENOMIC DNA]</scope>
    <source>
        <strain evidence="6 7">DSM 24677</strain>
    </source>
</reference>
<keyword evidence="4 5" id="KW-0472">Membrane</keyword>
<feature type="transmembrane region" description="Helical" evidence="5">
    <location>
        <begin position="213"/>
        <end position="232"/>
    </location>
</feature>
<feature type="transmembrane region" description="Helical" evidence="5">
    <location>
        <begin position="20"/>
        <end position="45"/>
    </location>
</feature>
<keyword evidence="3 5" id="KW-1133">Transmembrane helix</keyword>
<evidence type="ECO:0000256" key="1">
    <source>
        <dbReference type="ARBA" id="ARBA00004127"/>
    </source>
</evidence>
<organism evidence="6 7">
    <name type="scientific">Lentibacter algarum</name>
    <dbReference type="NCBI Taxonomy" id="576131"/>
    <lineage>
        <taxon>Bacteria</taxon>
        <taxon>Pseudomonadati</taxon>
        <taxon>Pseudomonadota</taxon>
        <taxon>Alphaproteobacteria</taxon>
        <taxon>Rhodobacterales</taxon>
        <taxon>Roseobacteraceae</taxon>
        <taxon>Lentibacter</taxon>
    </lineage>
</organism>
<evidence type="ECO:0000256" key="3">
    <source>
        <dbReference type="ARBA" id="ARBA00022989"/>
    </source>
</evidence>
<evidence type="ECO:0000256" key="4">
    <source>
        <dbReference type="ARBA" id="ARBA00023136"/>
    </source>
</evidence>
<name>A0A1H3MZV5_9RHOB</name>
<dbReference type="RefSeq" id="WP_089893988.1">
    <property type="nucleotide sequence ID" value="NZ_CALJFH010000028.1"/>
</dbReference>
<proteinExistence type="predicted"/>
<dbReference type="GeneID" id="78125733"/>
<dbReference type="STRING" id="576131.SAMN05444486_10492"/>
<dbReference type="PANTHER" id="PTHR31851">
    <property type="entry name" value="FE(2+)/MN(2+) TRANSPORTER PCL1"/>
    <property type="match status" value="1"/>
</dbReference>
<protein>
    <submittedName>
        <fullName evidence="6">Predicted Fe2+/Mn2+ transporter, VIT1/CCC1 family</fullName>
    </submittedName>
</protein>